<evidence type="ECO:0000256" key="5">
    <source>
        <dbReference type="ARBA" id="ARBA00022692"/>
    </source>
</evidence>
<dbReference type="Pfam" id="PF04535">
    <property type="entry name" value="CASP_dom"/>
    <property type="match status" value="1"/>
</dbReference>
<protein>
    <recommendedName>
        <fullName evidence="8">CASP-like protein</fullName>
    </recommendedName>
</protein>
<evidence type="ECO:0000259" key="10">
    <source>
        <dbReference type="Pfam" id="PF04535"/>
    </source>
</evidence>
<sequence length="279" mass="31837">MENQVQEHENEEKPVQQHDKDEDEDEDEDEEEHTNPNPPPNRHSPPLEPHHISKPQSPPLERDDEEQQNEDHKKPPFKPPTPPPAVNTKVGPPTAPQVDEGREPVSSRSRYLRPNLSILKRSKRESMLKRALLGLRVCGFVFSLVSFSVLAADKYRGWALDSFYRYREFRFSLAVNVIAFVYSGFQAFDLVYQLTTGKRQARNHLRCYFDFSMDQMLTYLLMSSSSSAAVRIDDWQSNWGKDEFPEMAKASVGLSFLAFLALGLSSLVSGYSVCSLKSV</sequence>
<evidence type="ECO:0000256" key="4">
    <source>
        <dbReference type="ARBA" id="ARBA00022475"/>
    </source>
</evidence>
<comment type="subunit">
    <text evidence="3 8">Homodimer and heterodimers.</text>
</comment>
<comment type="caution">
    <text evidence="8">Lacks conserved residue(s) required for the propagation of feature annotation.</text>
</comment>
<dbReference type="Proteomes" id="UP000827721">
    <property type="component" value="Unassembled WGS sequence"/>
</dbReference>
<accession>A0ABQ8ILP5</accession>
<feature type="compositionally biased region" description="Acidic residues" evidence="9">
    <location>
        <begin position="21"/>
        <end position="32"/>
    </location>
</feature>
<keyword evidence="4 8" id="KW-1003">Cell membrane</keyword>
<keyword evidence="7 8" id="KW-0472">Membrane</keyword>
<evidence type="ECO:0000256" key="6">
    <source>
        <dbReference type="ARBA" id="ARBA00022989"/>
    </source>
</evidence>
<feature type="compositionally biased region" description="Pro residues" evidence="9">
    <location>
        <begin position="36"/>
        <end position="47"/>
    </location>
</feature>
<comment type="subcellular location">
    <subcellularLocation>
        <location evidence="1 8">Cell membrane</location>
        <topology evidence="1 8">Multi-pass membrane protein</topology>
    </subcellularLocation>
</comment>
<feature type="transmembrane region" description="Helical" evidence="8">
    <location>
        <begin position="131"/>
        <end position="151"/>
    </location>
</feature>
<feature type="domain" description="Casparian strip membrane protein" evidence="10">
    <location>
        <begin position="127"/>
        <end position="261"/>
    </location>
</feature>
<reference evidence="11 12" key="1">
    <citation type="submission" date="2021-02" db="EMBL/GenBank/DDBJ databases">
        <title>Plant Genome Project.</title>
        <authorList>
            <person name="Zhang R.-G."/>
        </authorList>
    </citation>
    <scope>NUCLEOTIDE SEQUENCE [LARGE SCALE GENOMIC DNA]</scope>
    <source>
        <tissue evidence="11">Leaves</tissue>
    </source>
</reference>
<feature type="compositionally biased region" description="Basic and acidic residues" evidence="9">
    <location>
        <begin position="1"/>
        <end position="20"/>
    </location>
</feature>
<evidence type="ECO:0000256" key="1">
    <source>
        <dbReference type="ARBA" id="ARBA00004651"/>
    </source>
</evidence>
<keyword evidence="6 8" id="KW-1133">Transmembrane helix</keyword>
<keyword evidence="5 8" id="KW-0812">Transmembrane</keyword>
<evidence type="ECO:0000313" key="11">
    <source>
        <dbReference type="EMBL" id="KAH7577364.1"/>
    </source>
</evidence>
<keyword evidence="12" id="KW-1185">Reference proteome</keyword>
<evidence type="ECO:0000313" key="12">
    <source>
        <dbReference type="Proteomes" id="UP000827721"/>
    </source>
</evidence>
<dbReference type="InterPro" id="IPR006702">
    <property type="entry name" value="CASP_dom"/>
</dbReference>
<feature type="region of interest" description="Disordered" evidence="9">
    <location>
        <begin position="1"/>
        <end position="109"/>
    </location>
</feature>
<feature type="transmembrane region" description="Helical" evidence="8">
    <location>
        <begin position="252"/>
        <end position="274"/>
    </location>
</feature>
<dbReference type="PANTHER" id="PTHR33573">
    <property type="entry name" value="CASP-LIKE PROTEIN 4A4"/>
    <property type="match status" value="1"/>
</dbReference>
<dbReference type="EMBL" id="JAFEMO010000001">
    <property type="protein sequence ID" value="KAH7577364.1"/>
    <property type="molecule type" value="Genomic_DNA"/>
</dbReference>
<gene>
    <name evidence="11" type="ORF">JRO89_XS01G0240800</name>
</gene>
<organism evidence="11 12">
    <name type="scientific">Xanthoceras sorbifolium</name>
    <dbReference type="NCBI Taxonomy" id="99658"/>
    <lineage>
        <taxon>Eukaryota</taxon>
        <taxon>Viridiplantae</taxon>
        <taxon>Streptophyta</taxon>
        <taxon>Embryophyta</taxon>
        <taxon>Tracheophyta</taxon>
        <taxon>Spermatophyta</taxon>
        <taxon>Magnoliopsida</taxon>
        <taxon>eudicotyledons</taxon>
        <taxon>Gunneridae</taxon>
        <taxon>Pentapetalae</taxon>
        <taxon>rosids</taxon>
        <taxon>malvids</taxon>
        <taxon>Sapindales</taxon>
        <taxon>Sapindaceae</taxon>
        <taxon>Xanthoceroideae</taxon>
        <taxon>Xanthoceras</taxon>
    </lineage>
</organism>
<comment type="caution">
    <text evidence="11">The sequence shown here is derived from an EMBL/GenBank/DDBJ whole genome shotgun (WGS) entry which is preliminary data.</text>
</comment>
<feature type="transmembrane region" description="Helical" evidence="8">
    <location>
        <begin position="171"/>
        <end position="195"/>
    </location>
</feature>
<evidence type="ECO:0000256" key="7">
    <source>
        <dbReference type="ARBA" id="ARBA00023136"/>
    </source>
</evidence>
<dbReference type="PANTHER" id="PTHR33573:SF38">
    <property type="entry name" value="CASP-LIKE PROTEIN 4A1"/>
    <property type="match status" value="1"/>
</dbReference>
<comment type="similarity">
    <text evidence="2 8">Belongs to the Casparian strip membrane proteins (CASP) family.</text>
</comment>
<evidence type="ECO:0000256" key="3">
    <source>
        <dbReference type="ARBA" id="ARBA00011489"/>
    </source>
</evidence>
<proteinExistence type="inferred from homology"/>
<name>A0ABQ8ILP5_9ROSI</name>
<evidence type="ECO:0000256" key="9">
    <source>
        <dbReference type="SAM" id="MobiDB-lite"/>
    </source>
</evidence>
<evidence type="ECO:0000256" key="8">
    <source>
        <dbReference type="RuleBase" id="RU361233"/>
    </source>
</evidence>
<evidence type="ECO:0000256" key="2">
    <source>
        <dbReference type="ARBA" id="ARBA00007651"/>
    </source>
</evidence>